<evidence type="ECO:0000256" key="2">
    <source>
        <dbReference type="ARBA" id="ARBA00012438"/>
    </source>
</evidence>
<dbReference type="Pfam" id="PF02518">
    <property type="entry name" value="HATPase_c"/>
    <property type="match status" value="1"/>
</dbReference>
<evidence type="ECO:0000259" key="7">
    <source>
        <dbReference type="PROSITE" id="PS50109"/>
    </source>
</evidence>
<sequence length="364" mass="39217">MSAVPGGEPGSPVPAPRALTSIRRSVPRDWDEQVDLFAIVKLDSGGFVRGWNLGAERIKGYTEDQIIGCHFSQFYREDARRRGVPDQLLAAAQRDGHVEDTGWRVRNDGSELWARVTISAIRNDQGQVLGFVKIVRDLTSEKRASDERAAARRAVAEDLLAPATALRDHLALLSEELGHDHRLLRLAAEAGDRILAVADTLGGVADAHARRGRRSETFAVVARDAASLVLPGDTHGRVVFGQMDAVPVCADVRGLRHAVAHVLENAAKYSDDVIDVDAYETDEGAAVRVHDRGRGIPADDLAAILHGGHRGRFDDTEDGGQGRGLTNAQRIVGEHGGILRITSVPGEGTTVTITIPRTDDSLSC</sequence>
<dbReference type="InterPro" id="IPR050980">
    <property type="entry name" value="2C_sensor_his_kinase"/>
</dbReference>
<evidence type="ECO:0000313" key="10">
    <source>
        <dbReference type="EMBL" id="MBB3159016.1"/>
    </source>
</evidence>
<evidence type="ECO:0000256" key="1">
    <source>
        <dbReference type="ARBA" id="ARBA00000085"/>
    </source>
</evidence>
<dbReference type="SUPFAM" id="SSF55874">
    <property type="entry name" value="ATPase domain of HSP90 chaperone/DNA topoisomerase II/histidine kinase"/>
    <property type="match status" value="1"/>
</dbReference>
<comment type="caution">
    <text evidence="10">The sequence shown here is derived from an EMBL/GenBank/DDBJ whole genome shotgun (WGS) entry which is preliminary data.</text>
</comment>
<reference evidence="10 11" key="1">
    <citation type="submission" date="2020-08" db="EMBL/GenBank/DDBJ databases">
        <title>Genomic Encyclopedia of Type Strains, Phase III (KMG-III): the genomes of soil and plant-associated and newly described type strains.</title>
        <authorList>
            <person name="Whitman W."/>
        </authorList>
    </citation>
    <scope>NUCLEOTIDE SEQUENCE [LARGE SCALE GENOMIC DNA]</scope>
    <source>
        <strain evidence="10 11">CECT 8356</strain>
    </source>
</reference>
<dbReference type="SMART" id="SM00086">
    <property type="entry name" value="PAC"/>
    <property type="match status" value="1"/>
</dbReference>
<keyword evidence="6" id="KW-0902">Two-component regulatory system</keyword>
<evidence type="ECO:0000259" key="9">
    <source>
        <dbReference type="PROSITE" id="PS50113"/>
    </source>
</evidence>
<dbReference type="EMBL" id="JACHXY010000003">
    <property type="protein sequence ID" value="MBB3159016.1"/>
    <property type="molecule type" value="Genomic_DNA"/>
</dbReference>
<dbReference type="PROSITE" id="PS50112">
    <property type="entry name" value="PAS"/>
    <property type="match status" value="1"/>
</dbReference>
<dbReference type="PROSITE" id="PS50113">
    <property type="entry name" value="PAC"/>
    <property type="match status" value="1"/>
</dbReference>
<dbReference type="NCBIfam" id="TIGR00229">
    <property type="entry name" value="sensory_box"/>
    <property type="match status" value="1"/>
</dbReference>
<accession>A0A7W5CJU4</accession>
<evidence type="ECO:0000256" key="5">
    <source>
        <dbReference type="ARBA" id="ARBA00022777"/>
    </source>
</evidence>
<dbReference type="PROSITE" id="PS50109">
    <property type="entry name" value="HIS_KIN"/>
    <property type="match status" value="1"/>
</dbReference>
<evidence type="ECO:0000259" key="8">
    <source>
        <dbReference type="PROSITE" id="PS50112"/>
    </source>
</evidence>
<dbReference type="InterPro" id="IPR004358">
    <property type="entry name" value="Sig_transdc_His_kin-like_C"/>
</dbReference>
<dbReference type="RefSeq" id="WP_343054723.1">
    <property type="nucleotide sequence ID" value="NZ_JACHXY010000003.1"/>
</dbReference>
<dbReference type="InterPro" id="IPR036890">
    <property type="entry name" value="HATPase_C_sf"/>
</dbReference>
<dbReference type="InterPro" id="IPR003594">
    <property type="entry name" value="HATPase_dom"/>
</dbReference>
<dbReference type="InterPro" id="IPR005467">
    <property type="entry name" value="His_kinase_dom"/>
</dbReference>
<evidence type="ECO:0000313" key="11">
    <source>
        <dbReference type="Proteomes" id="UP000543579"/>
    </source>
</evidence>
<comment type="catalytic activity">
    <reaction evidence="1">
        <text>ATP + protein L-histidine = ADP + protein N-phospho-L-histidine.</text>
        <dbReference type="EC" id="2.7.13.3"/>
    </reaction>
</comment>
<dbReference type="InterPro" id="IPR000014">
    <property type="entry name" value="PAS"/>
</dbReference>
<dbReference type="AlphaFoldDB" id="A0A7W5CJU4"/>
<gene>
    <name evidence="10" type="ORF">FHS07_002734</name>
</gene>
<protein>
    <recommendedName>
        <fullName evidence="2">histidine kinase</fullName>
        <ecNumber evidence="2">2.7.13.3</ecNumber>
    </recommendedName>
</protein>
<dbReference type="InterPro" id="IPR035965">
    <property type="entry name" value="PAS-like_dom_sf"/>
</dbReference>
<dbReference type="Gene3D" id="3.30.450.20">
    <property type="entry name" value="PAS domain"/>
    <property type="match status" value="1"/>
</dbReference>
<name>A0A7W5CJU4_9MICO</name>
<feature type="domain" description="PAC" evidence="9">
    <location>
        <begin position="96"/>
        <end position="150"/>
    </location>
</feature>
<dbReference type="EC" id="2.7.13.3" evidence="2"/>
<dbReference type="Pfam" id="PF13426">
    <property type="entry name" value="PAS_9"/>
    <property type="match status" value="1"/>
</dbReference>
<dbReference type="PANTHER" id="PTHR44936">
    <property type="entry name" value="SENSOR PROTEIN CREC"/>
    <property type="match status" value="1"/>
</dbReference>
<feature type="domain" description="Histidine kinase" evidence="7">
    <location>
        <begin position="154"/>
        <end position="359"/>
    </location>
</feature>
<dbReference type="SMART" id="SM00387">
    <property type="entry name" value="HATPase_c"/>
    <property type="match status" value="1"/>
</dbReference>
<dbReference type="PRINTS" id="PR00344">
    <property type="entry name" value="BCTRLSENSOR"/>
</dbReference>
<dbReference type="SUPFAM" id="SSF55785">
    <property type="entry name" value="PYP-like sensor domain (PAS domain)"/>
    <property type="match status" value="1"/>
</dbReference>
<evidence type="ECO:0000256" key="3">
    <source>
        <dbReference type="ARBA" id="ARBA00022553"/>
    </source>
</evidence>
<feature type="domain" description="PAS" evidence="8">
    <location>
        <begin position="39"/>
        <end position="68"/>
    </location>
</feature>
<evidence type="ECO:0000256" key="4">
    <source>
        <dbReference type="ARBA" id="ARBA00022679"/>
    </source>
</evidence>
<proteinExistence type="predicted"/>
<dbReference type="CDD" id="cd00130">
    <property type="entry name" value="PAS"/>
    <property type="match status" value="1"/>
</dbReference>
<keyword evidence="5" id="KW-0418">Kinase</keyword>
<dbReference type="Gene3D" id="3.30.565.10">
    <property type="entry name" value="Histidine kinase-like ATPase, C-terminal domain"/>
    <property type="match status" value="1"/>
</dbReference>
<dbReference type="InterPro" id="IPR001610">
    <property type="entry name" value="PAC"/>
</dbReference>
<dbReference type="PANTHER" id="PTHR44936:SF9">
    <property type="entry name" value="SENSOR PROTEIN CREC"/>
    <property type="match status" value="1"/>
</dbReference>
<dbReference type="InterPro" id="IPR000700">
    <property type="entry name" value="PAS-assoc_C"/>
</dbReference>
<dbReference type="Proteomes" id="UP000543579">
    <property type="component" value="Unassembled WGS sequence"/>
</dbReference>
<evidence type="ECO:0000256" key="6">
    <source>
        <dbReference type="ARBA" id="ARBA00023012"/>
    </source>
</evidence>
<organism evidence="10 11">
    <name type="scientific">Microbacterium proteolyticum</name>
    <dbReference type="NCBI Taxonomy" id="1572644"/>
    <lineage>
        <taxon>Bacteria</taxon>
        <taxon>Bacillati</taxon>
        <taxon>Actinomycetota</taxon>
        <taxon>Actinomycetes</taxon>
        <taxon>Micrococcales</taxon>
        <taxon>Microbacteriaceae</taxon>
        <taxon>Microbacterium</taxon>
    </lineage>
</organism>
<dbReference type="GO" id="GO:0000160">
    <property type="term" value="P:phosphorelay signal transduction system"/>
    <property type="evidence" value="ECO:0007669"/>
    <property type="project" value="UniProtKB-KW"/>
</dbReference>
<keyword evidence="4" id="KW-0808">Transferase</keyword>
<dbReference type="GO" id="GO:0004673">
    <property type="term" value="F:protein histidine kinase activity"/>
    <property type="evidence" value="ECO:0007669"/>
    <property type="project" value="UniProtKB-EC"/>
</dbReference>
<keyword evidence="3" id="KW-0597">Phosphoprotein</keyword>